<gene>
    <name evidence="6" type="ORF">CDD81_7137</name>
</gene>
<dbReference type="EMBL" id="NJET01000072">
    <property type="protein sequence ID" value="PHH62418.1"/>
    <property type="molecule type" value="Genomic_DNA"/>
</dbReference>
<dbReference type="InterPro" id="IPR029004">
    <property type="entry name" value="Ribosomal_eL28/Mak16"/>
</dbReference>
<organism evidence="6 7">
    <name type="scientific">Ophiocordyceps australis</name>
    <dbReference type="NCBI Taxonomy" id="1399860"/>
    <lineage>
        <taxon>Eukaryota</taxon>
        <taxon>Fungi</taxon>
        <taxon>Dikarya</taxon>
        <taxon>Ascomycota</taxon>
        <taxon>Pezizomycotina</taxon>
        <taxon>Sordariomycetes</taxon>
        <taxon>Hypocreomycetidae</taxon>
        <taxon>Hypocreales</taxon>
        <taxon>Ophiocordycipitaceae</taxon>
        <taxon>Ophiocordyceps</taxon>
    </lineage>
</organism>
<accession>A0A2C5XH47</accession>
<comment type="similarity">
    <text evidence="1">Belongs to the eukaryotic ribosomal protein eL28 family.</text>
</comment>
<keyword evidence="7" id="KW-1185">Reference proteome</keyword>
<evidence type="ECO:0000256" key="3">
    <source>
        <dbReference type="ARBA" id="ARBA00023274"/>
    </source>
</evidence>
<name>A0A2C5XH47_9HYPO</name>
<feature type="domain" description="Ribosomal eL28/Mak16" evidence="5">
    <location>
        <begin position="13"/>
        <end position="132"/>
    </location>
</feature>
<dbReference type="Proteomes" id="UP000226192">
    <property type="component" value="Unassembled WGS sequence"/>
</dbReference>
<comment type="caution">
    <text evidence="6">The sequence shown here is derived from an EMBL/GenBank/DDBJ whole genome shotgun (WGS) entry which is preliminary data.</text>
</comment>
<evidence type="ECO:0000256" key="1">
    <source>
        <dbReference type="ARBA" id="ARBA00007926"/>
    </source>
</evidence>
<keyword evidence="2" id="KW-0689">Ribosomal protein</keyword>
<dbReference type="InterPro" id="IPR002672">
    <property type="entry name" value="Ribosomal_eL28"/>
</dbReference>
<dbReference type="GO" id="GO:0003735">
    <property type="term" value="F:structural constituent of ribosome"/>
    <property type="evidence" value="ECO:0007669"/>
    <property type="project" value="InterPro"/>
</dbReference>
<dbReference type="GO" id="GO:0005840">
    <property type="term" value="C:ribosome"/>
    <property type="evidence" value="ECO:0007669"/>
    <property type="project" value="UniProtKB-KW"/>
</dbReference>
<dbReference type="AlphaFoldDB" id="A0A2C5XH47"/>
<evidence type="ECO:0000256" key="4">
    <source>
        <dbReference type="SAM" id="MobiDB-lite"/>
    </source>
</evidence>
<protein>
    <recommendedName>
        <fullName evidence="5">Ribosomal eL28/Mak16 domain-containing protein</fullName>
    </recommendedName>
</protein>
<dbReference type="STRING" id="1399860.A0A2C5XH47"/>
<evidence type="ECO:0000313" key="6">
    <source>
        <dbReference type="EMBL" id="PHH62418.1"/>
    </source>
</evidence>
<evidence type="ECO:0000313" key="7">
    <source>
        <dbReference type="Proteomes" id="UP000226192"/>
    </source>
</evidence>
<sequence length="156" mass="17118">MSAPALPNMSSDLLWEIVRNNNSFLVKSKRNGGVHFSRDPLNLTNLSSRKHAGFVNEKAIGVLPRPDGTMTVISKKATAANKPVKNFIKSTYGANKSSRKSYKDVANLTAKRNYRADLRSAAVERVSAIRRSQRPAKPTPEPKLRGNKAKKAAESS</sequence>
<proteinExistence type="inferred from homology"/>
<dbReference type="OrthoDB" id="338850at2759"/>
<evidence type="ECO:0000259" key="5">
    <source>
        <dbReference type="Pfam" id="PF01778"/>
    </source>
</evidence>
<keyword evidence="3" id="KW-0687">Ribonucleoprotein</keyword>
<reference evidence="6 7" key="1">
    <citation type="submission" date="2017-06" db="EMBL/GenBank/DDBJ databases">
        <title>Ant-infecting Ophiocordyceps genomes reveal a high diversity of potential behavioral manipulation genes and a possible major role for enterotoxins.</title>
        <authorList>
            <person name="De Bekker C."/>
            <person name="Evans H.C."/>
            <person name="Brachmann A."/>
            <person name="Hughes D.P."/>
        </authorList>
    </citation>
    <scope>NUCLEOTIDE SEQUENCE [LARGE SCALE GENOMIC DNA]</scope>
    <source>
        <strain evidence="6 7">Map64</strain>
    </source>
</reference>
<feature type="region of interest" description="Disordered" evidence="4">
    <location>
        <begin position="125"/>
        <end position="156"/>
    </location>
</feature>
<dbReference type="FunFam" id="3.30.390.110:FF:000002">
    <property type="entry name" value="60S ribosomal protein L28"/>
    <property type="match status" value="1"/>
</dbReference>
<dbReference type="GO" id="GO:1990904">
    <property type="term" value="C:ribonucleoprotein complex"/>
    <property type="evidence" value="ECO:0007669"/>
    <property type="project" value="UniProtKB-KW"/>
</dbReference>
<dbReference type="GO" id="GO:0006412">
    <property type="term" value="P:translation"/>
    <property type="evidence" value="ECO:0007669"/>
    <property type="project" value="InterPro"/>
</dbReference>
<evidence type="ECO:0000256" key="2">
    <source>
        <dbReference type="ARBA" id="ARBA00022980"/>
    </source>
</evidence>
<dbReference type="Gene3D" id="3.30.390.110">
    <property type="match status" value="1"/>
</dbReference>
<dbReference type="PANTHER" id="PTHR10544">
    <property type="entry name" value="60S RIBOSOMAL PROTEIN L28"/>
    <property type="match status" value="1"/>
</dbReference>
<dbReference type="Pfam" id="PF01778">
    <property type="entry name" value="Ribosomal_L28e"/>
    <property type="match status" value="1"/>
</dbReference>